<accession>A0A494Y8W1</accession>
<dbReference type="Proteomes" id="UP000282076">
    <property type="component" value="Unassembled WGS sequence"/>
</dbReference>
<dbReference type="EMBL" id="RBZM01000001">
    <property type="protein sequence ID" value="RKP58038.1"/>
    <property type="molecule type" value="Genomic_DNA"/>
</dbReference>
<proteinExistence type="predicted"/>
<dbReference type="OrthoDB" id="9807346at2"/>
<reference evidence="1 2" key="1">
    <citation type="submission" date="2018-10" db="EMBL/GenBank/DDBJ databases">
        <title>Cohnella sp. M2MS4P-1, whole genome shotgun sequence.</title>
        <authorList>
            <person name="Tuo L."/>
        </authorList>
    </citation>
    <scope>NUCLEOTIDE SEQUENCE [LARGE SCALE GENOMIC DNA]</scope>
    <source>
        <strain evidence="1 2">M2MS4P-1</strain>
    </source>
</reference>
<dbReference type="RefSeq" id="WP_120973762.1">
    <property type="nucleotide sequence ID" value="NZ_RBZM01000001.1"/>
</dbReference>
<keyword evidence="2" id="KW-1185">Reference proteome</keyword>
<evidence type="ECO:0000313" key="1">
    <source>
        <dbReference type="EMBL" id="RKP58038.1"/>
    </source>
</evidence>
<organism evidence="1 2">
    <name type="scientific">Cohnella endophytica</name>
    <dbReference type="NCBI Taxonomy" id="2419778"/>
    <lineage>
        <taxon>Bacteria</taxon>
        <taxon>Bacillati</taxon>
        <taxon>Bacillota</taxon>
        <taxon>Bacilli</taxon>
        <taxon>Bacillales</taxon>
        <taxon>Paenibacillaceae</taxon>
        <taxon>Cohnella</taxon>
    </lineage>
</organism>
<comment type="caution">
    <text evidence="1">The sequence shown here is derived from an EMBL/GenBank/DDBJ whole genome shotgun (WGS) entry which is preliminary data.</text>
</comment>
<protein>
    <submittedName>
        <fullName evidence="1">Uracil-DNA glycosylase</fullName>
    </submittedName>
</protein>
<gene>
    <name evidence="1" type="ORF">D7Z26_00570</name>
</gene>
<sequence>MSDNERVDCMKCRHFYVTWDPKFPKGCKAFGFKSPTMPSIAVRNSSGKACFNFEPKAPR</sequence>
<evidence type="ECO:0000313" key="2">
    <source>
        <dbReference type="Proteomes" id="UP000282076"/>
    </source>
</evidence>
<name>A0A494Y8W1_9BACL</name>
<dbReference type="AlphaFoldDB" id="A0A494Y8W1"/>